<protein>
    <submittedName>
        <fullName evidence="2">Uncharacterized protein</fullName>
    </submittedName>
</protein>
<keyword evidence="1" id="KW-1133">Transmembrane helix</keyword>
<dbReference type="EMBL" id="MFAF01000057">
    <property type="protein sequence ID" value="OGD76876.1"/>
    <property type="molecule type" value="Genomic_DNA"/>
</dbReference>
<dbReference type="AlphaFoldDB" id="A0A1F5FB53"/>
<proteinExistence type="predicted"/>
<keyword evidence="1" id="KW-0472">Membrane</keyword>
<gene>
    <name evidence="2" type="ORF">A2Y64_03340</name>
</gene>
<evidence type="ECO:0000313" key="2">
    <source>
        <dbReference type="EMBL" id="OGD76876.1"/>
    </source>
</evidence>
<evidence type="ECO:0000256" key="1">
    <source>
        <dbReference type="SAM" id="Phobius"/>
    </source>
</evidence>
<dbReference type="Proteomes" id="UP000177187">
    <property type="component" value="Unassembled WGS sequence"/>
</dbReference>
<keyword evidence="1" id="KW-0812">Transmembrane</keyword>
<accession>A0A1F5FB53</accession>
<sequence>MDAGDIGRARFRKNLRTAGLAILLAAAGLLLILQGGALGIFFGIPLAAGGLVALVIGLVALARGLFVPPRRFACPRCKTEQGALRDLPWTVCAKCGLPLVFLGEKYLSLINCGRCGAEFGVGARQDAPVACPDCGQLHLVTGGEVQPDGENREALRLEDFTPDGLYSGERGELRVSLLSGRGRVFFAERIGAMLAEKSTAVVWGELVARTRALRLAFNLLAGAAETGDLEYAPDFWPVLRGCTVNTVYAWARYLELAGSHEFRPYDVPVEFPLGEIIECQHDLSRLPGFGEKWDLDAAALEERPRWFGAPRLVLDDFRALERLAREVDPEKGMPSLDEEERTRLLEIFSLDHLPAGKRRRVETILGEKGGRAVAFCDLSYNAGARCGLVLLDDGGFAAYDRETVKFYAPEGVASVYFTDRDLVVEPKEGDPFKIPVGIPRERRSFLLLLQSGGTRG</sequence>
<evidence type="ECO:0000313" key="3">
    <source>
        <dbReference type="Proteomes" id="UP000177187"/>
    </source>
</evidence>
<feature type="transmembrane region" description="Helical" evidence="1">
    <location>
        <begin position="20"/>
        <end position="42"/>
    </location>
</feature>
<comment type="caution">
    <text evidence="2">The sequence shown here is derived from an EMBL/GenBank/DDBJ whole genome shotgun (WGS) entry which is preliminary data.</text>
</comment>
<name>A0A1F5FB53_9BACT</name>
<reference evidence="2 3" key="1">
    <citation type="journal article" date="2016" name="Nat. Commun.">
        <title>Thousands of microbial genomes shed light on interconnected biogeochemical processes in an aquifer system.</title>
        <authorList>
            <person name="Anantharaman K."/>
            <person name="Brown C.T."/>
            <person name="Hug L.A."/>
            <person name="Sharon I."/>
            <person name="Castelle C.J."/>
            <person name="Probst A.J."/>
            <person name="Thomas B.C."/>
            <person name="Singh A."/>
            <person name="Wilkins M.J."/>
            <person name="Karaoz U."/>
            <person name="Brodie E.L."/>
            <person name="Williams K.H."/>
            <person name="Hubbard S.S."/>
            <person name="Banfield J.F."/>
        </authorList>
    </citation>
    <scope>NUCLEOTIDE SEQUENCE [LARGE SCALE GENOMIC DNA]</scope>
</reference>
<feature type="transmembrane region" description="Helical" evidence="1">
    <location>
        <begin position="48"/>
        <end position="66"/>
    </location>
</feature>
<organism evidence="2 3">
    <name type="scientific">Candidatus Coatesbacteria bacterium RBG_13_66_14</name>
    <dbReference type="NCBI Taxonomy" id="1817816"/>
    <lineage>
        <taxon>Bacteria</taxon>
        <taxon>Candidatus Coatesiibacteriota</taxon>
    </lineage>
</organism>